<name>A0ABW0T4Z3_9HYPH</name>
<dbReference type="RefSeq" id="WP_223019747.1">
    <property type="nucleotide sequence ID" value="NZ_CP078143.1"/>
</dbReference>
<keyword evidence="2" id="KW-1185">Reference proteome</keyword>
<dbReference type="Proteomes" id="UP001596107">
    <property type="component" value="Unassembled WGS sequence"/>
</dbReference>
<accession>A0ABW0T4Z3</accession>
<proteinExistence type="predicted"/>
<protein>
    <submittedName>
        <fullName evidence="1">Uncharacterized protein</fullName>
    </submittedName>
</protein>
<reference evidence="2" key="1">
    <citation type="journal article" date="2019" name="Int. J. Syst. Evol. Microbiol.">
        <title>The Global Catalogue of Microorganisms (GCM) 10K type strain sequencing project: providing services to taxonomists for standard genome sequencing and annotation.</title>
        <authorList>
            <consortium name="The Broad Institute Genomics Platform"/>
            <consortium name="The Broad Institute Genome Sequencing Center for Infectious Disease"/>
            <person name="Wu L."/>
            <person name="Ma J."/>
        </authorList>
    </citation>
    <scope>NUCLEOTIDE SEQUENCE [LARGE SCALE GENOMIC DNA]</scope>
    <source>
        <strain evidence="2">JCM 3366</strain>
    </source>
</reference>
<comment type="caution">
    <text evidence="1">The sequence shown here is derived from an EMBL/GenBank/DDBJ whole genome shotgun (WGS) entry which is preliminary data.</text>
</comment>
<gene>
    <name evidence="1" type="ORF">ACFPOD_05015</name>
</gene>
<organism evidence="1 2">
    <name type="scientific">Nitratireductor kimnyeongensis</name>
    <dbReference type="NCBI Taxonomy" id="430679"/>
    <lineage>
        <taxon>Bacteria</taxon>
        <taxon>Pseudomonadati</taxon>
        <taxon>Pseudomonadota</taxon>
        <taxon>Alphaproteobacteria</taxon>
        <taxon>Hyphomicrobiales</taxon>
        <taxon>Phyllobacteriaceae</taxon>
        <taxon>Nitratireductor</taxon>
    </lineage>
</organism>
<dbReference type="EMBL" id="JBHSNB010000001">
    <property type="protein sequence ID" value="MFC5584461.1"/>
    <property type="molecule type" value="Genomic_DNA"/>
</dbReference>
<evidence type="ECO:0000313" key="2">
    <source>
        <dbReference type="Proteomes" id="UP001596107"/>
    </source>
</evidence>
<evidence type="ECO:0000313" key="1">
    <source>
        <dbReference type="EMBL" id="MFC5584461.1"/>
    </source>
</evidence>
<sequence length="81" mass="9240">MSHDEIDSEVAEMLGHAPRATYQPRGFGLWVKGSHPPVAAQRAGMWTDYEPDYDAYIAETDSLEENMARVASYDDWFVEEE</sequence>